<evidence type="ECO:0000313" key="1">
    <source>
        <dbReference type="EMBL" id="GFS83180.1"/>
    </source>
</evidence>
<proteinExistence type="predicted"/>
<name>A0A8X6MXX2_NEPPI</name>
<accession>A0A8X6MXX2</accession>
<evidence type="ECO:0000313" key="2">
    <source>
        <dbReference type="Proteomes" id="UP000887013"/>
    </source>
</evidence>
<comment type="caution">
    <text evidence="1">The sequence shown here is derived from an EMBL/GenBank/DDBJ whole genome shotgun (WGS) entry which is preliminary data.</text>
</comment>
<dbReference type="AlphaFoldDB" id="A0A8X6MXX2"/>
<dbReference type="EMBL" id="BMAW01051902">
    <property type="protein sequence ID" value="GFS83180.1"/>
    <property type="molecule type" value="Genomic_DNA"/>
</dbReference>
<dbReference type="Proteomes" id="UP000887013">
    <property type="component" value="Unassembled WGS sequence"/>
</dbReference>
<keyword evidence="2" id="KW-1185">Reference proteome</keyword>
<protein>
    <submittedName>
        <fullName evidence="1">Uncharacterized protein</fullName>
    </submittedName>
</protein>
<organism evidence="1 2">
    <name type="scientific">Nephila pilipes</name>
    <name type="common">Giant wood spider</name>
    <name type="synonym">Nephila maculata</name>
    <dbReference type="NCBI Taxonomy" id="299642"/>
    <lineage>
        <taxon>Eukaryota</taxon>
        <taxon>Metazoa</taxon>
        <taxon>Ecdysozoa</taxon>
        <taxon>Arthropoda</taxon>
        <taxon>Chelicerata</taxon>
        <taxon>Arachnida</taxon>
        <taxon>Araneae</taxon>
        <taxon>Araneomorphae</taxon>
        <taxon>Entelegynae</taxon>
        <taxon>Araneoidea</taxon>
        <taxon>Nephilidae</taxon>
        <taxon>Nephila</taxon>
    </lineage>
</organism>
<feature type="non-terminal residue" evidence="1">
    <location>
        <position position="1"/>
    </location>
</feature>
<sequence>REVEPIAIVNSDSDIGVACFGILRIACCLVQIEELVNEKAPTIHLGVVPEGKGW</sequence>
<reference evidence="1" key="1">
    <citation type="submission" date="2020-08" db="EMBL/GenBank/DDBJ databases">
        <title>Multicomponent nature underlies the extraordinary mechanical properties of spider dragline silk.</title>
        <authorList>
            <person name="Kono N."/>
            <person name="Nakamura H."/>
            <person name="Mori M."/>
            <person name="Yoshida Y."/>
            <person name="Ohtoshi R."/>
            <person name="Malay A.D."/>
            <person name="Moran D.A.P."/>
            <person name="Tomita M."/>
            <person name="Numata K."/>
            <person name="Arakawa K."/>
        </authorList>
    </citation>
    <scope>NUCLEOTIDE SEQUENCE</scope>
</reference>
<gene>
    <name evidence="1" type="ORF">NPIL_574851</name>
</gene>